<dbReference type="GO" id="GO:0055085">
    <property type="term" value="P:transmembrane transport"/>
    <property type="evidence" value="ECO:0007669"/>
    <property type="project" value="InterPro"/>
</dbReference>
<keyword evidence="3 5" id="KW-1133">Transmembrane helix</keyword>
<comment type="subcellular location">
    <subcellularLocation>
        <location evidence="5">Cell membrane</location>
        <topology evidence="5">Multi-pass membrane protein</topology>
    </subcellularLocation>
    <subcellularLocation>
        <location evidence="1">Membrane</location>
        <topology evidence="1">Multi-pass membrane protein</topology>
    </subcellularLocation>
</comment>
<keyword evidence="4 5" id="KW-0472">Membrane</keyword>
<dbReference type="Gene3D" id="1.10.3720.10">
    <property type="entry name" value="MetI-like"/>
    <property type="match status" value="1"/>
</dbReference>
<gene>
    <name evidence="7" type="ORF">ENQ20_07190</name>
</gene>
<evidence type="ECO:0000256" key="5">
    <source>
        <dbReference type="RuleBase" id="RU363032"/>
    </source>
</evidence>
<feature type="transmembrane region" description="Helical" evidence="5">
    <location>
        <begin position="156"/>
        <end position="175"/>
    </location>
</feature>
<feature type="transmembrane region" description="Helical" evidence="5">
    <location>
        <begin position="244"/>
        <end position="263"/>
    </location>
</feature>
<evidence type="ECO:0000256" key="2">
    <source>
        <dbReference type="ARBA" id="ARBA00022692"/>
    </source>
</evidence>
<evidence type="ECO:0000256" key="1">
    <source>
        <dbReference type="ARBA" id="ARBA00004141"/>
    </source>
</evidence>
<feature type="transmembrane region" description="Helical" evidence="5">
    <location>
        <begin position="203"/>
        <end position="224"/>
    </location>
</feature>
<sequence>MSERIAAPIPQASIQPKSLHLKRRHLEEAVFVALMRLCMLSAAAALSMILAVILWRGIGALSIEMLLQPPRGSFYLGGGGGIANAITGSVLLASGATVASFCLATPLALYLHVYARRSRTAIWVRLTLDVLWGIPSIVYGAFGFTVMVFLGLRASLLAGMITLTLVVLPILGRTLDEVLSMAPRQLLETGFALGAMRLEIARLLLRQTLPGLFTALLLAFGRGIGDAASVLFTAGYTDNMPGGLLSPVASLPLAVFFQLSAPFPAVQERAYASALVLTIIILVISLAAHLSMHRLGRYVVR</sequence>
<dbReference type="PANTHER" id="PTHR42922">
    <property type="entry name" value="PHOSPHATE TRANSPORT SYSTEM PERMEASE PROTEIN PSTA"/>
    <property type="match status" value="1"/>
</dbReference>
<dbReference type="InterPro" id="IPR051408">
    <property type="entry name" value="Phosphate_transprt_permease"/>
</dbReference>
<reference evidence="7" key="1">
    <citation type="journal article" date="2020" name="mSystems">
        <title>Genome- and Community-Level Interaction Insights into Carbon Utilization and Element Cycling Functions of Hydrothermarchaeota in Hydrothermal Sediment.</title>
        <authorList>
            <person name="Zhou Z."/>
            <person name="Liu Y."/>
            <person name="Xu W."/>
            <person name="Pan J."/>
            <person name="Luo Z.H."/>
            <person name="Li M."/>
        </authorList>
    </citation>
    <scope>NUCLEOTIDE SEQUENCE [LARGE SCALE GENOMIC DNA]</scope>
    <source>
        <strain evidence="7">SpSt-289</strain>
    </source>
</reference>
<dbReference type="PANTHER" id="PTHR42922:SF1">
    <property type="entry name" value="PHOSPHATE TRANSPORT SYSTEM PERMEASE PROTEIN PSTA"/>
    <property type="match status" value="1"/>
</dbReference>
<feature type="transmembrane region" description="Helical" evidence="5">
    <location>
        <begin position="270"/>
        <end position="292"/>
    </location>
</feature>
<dbReference type="PROSITE" id="PS50928">
    <property type="entry name" value="ABC_TM1"/>
    <property type="match status" value="1"/>
</dbReference>
<comment type="caution">
    <text evidence="7">The sequence shown here is derived from an EMBL/GenBank/DDBJ whole genome shotgun (WGS) entry which is preliminary data.</text>
</comment>
<feature type="transmembrane region" description="Helical" evidence="5">
    <location>
        <begin position="29"/>
        <end position="54"/>
    </location>
</feature>
<organism evidence="7">
    <name type="scientific">Caldilinea aerophila</name>
    <dbReference type="NCBI Taxonomy" id="133453"/>
    <lineage>
        <taxon>Bacteria</taxon>
        <taxon>Bacillati</taxon>
        <taxon>Chloroflexota</taxon>
        <taxon>Caldilineae</taxon>
        <taxon>Caldilineales</taxon>
        <taxon>Caldilineaceae</taxon>
        <taxon>Caldilinea</taxon>
    </lineage>
</organism>
<evidence type="ECO:0000256" key="3">
    <source>
        <dbReference type="ARBA" id="ARBA00022989"/>
    </source>
</evidence>
<evidence type="ECO:0000259" key="6">
    <source>
        <dbReference type="PROSITE" id="PS50928"/>
    </source>
</evidence>
<dbReference type="InterPro" id="IPR000515">
    <property type="entry name" value="MetI-like"/>
</dbReference>
<evidence type="ECO:0000313" key="7">
    <source>
        <dbReference type="EMBL" id="HDX31266.1"/>
    </source>
</evidence>
<feature type="transmembrane region" description="Helical" evidence="5">
    <location>
        <begin position="127"/>
        <end position="150"/>
    </location>
</feature>
<evidence type="ECO:0000256" key="4">
    <source>
        <dbReference type="ARBA" id="ARBA00023136"/>
    </source>
</evidence>
<feature type="transmembrane region" description="Helical" evidence="5">
    <location>
        <begin position="98"/>
        <end position="115"/>
    </location>
</feature>
<dbReference type="AlphaFoldDB" id="A0A7C1JJQ9"/>
<dbReference type="GO" id="GO:0005886">
    <property type="term" value="C:plasma membrane"/>
    <property type="evidence" value="ECO:0007669"/>
    <property type="project" value="UniProtKB-SubCell"/>
</dbReference>
<proteinExistence type="inferred from homology"/>
<dbReference type="InterPro" id="IPR035906">
    <property type="entry name" value="MetI-like_sf"/>
</dbReference>
<dbReference type="EMBL" id="DSMG01000077">
    <property type="protein sequence ID" value="HDX31266.1"/>
    <property type="molecule type" value="Genomic_DNA"/>
</dbReference>
<comment type="similarity">
    <text evidence="5">Belongs to the binding-protein-dependent transport system permease family.</text>
</comment>
<accession>A0A7C1JJQ9</accession>
<protein>
    <submittedName>
        <fullName evidence="7">ABC transporter permease subunit</fullName>
    </submittedName>
</protein>
<keyword evidence="2 5" id="KW-0812">Transmembrane</keyword>
<dbReference type="Pfam" id="PF00528">
    <property type="entry name" value="BPD_transp_1"/>
    <property type="match status" value="1"/>
</dbReference>
<feature type="domain" description="ABC transmembrane type-1" evidence="6">
    <location>
        <begin position="86"/>
        <end position="288"/>
    </location>
</feature>
<keyword evidence="5" id="KW-0813">Transport</keyword>
<name>A0A7C1JJQ9_9CHLR</name>
<dbReference type="SUPFAM" id="SSF161098">
    <property type="entry name" value="MetI-like"/>
    <property type="match status" value="1"/>
</dbReference>